<dbReference type="STRING" id="4565.A0A3B6FE66"/>
<dbReference type="RefSeq" id="XP_044346746.1">
    <property type="nucleotide sequence ID" value="XM_044490811.1"/>
</dbReference>
<protein>
    <recommendedName>
        <fullName evidence="2">At1g61320/AtMIF1 LRR domain-containing protein</fullName>
    </recommendedName>
</protein>
<dbReference type="InterPro" id="IPR044997">
    <property type="entry name" value="F-box_plant"/>
</dbReference>
<proteinExistence type="predicted"/>
<reference evidence="3" key="1">
    <citation type="submission" date="2018-08" db="EMBL/GenBank/DDBJ databases">
        <authorList>
            <person name="Rossello M."/>
        </authorList>
    </citation>
    <scope>NUCLEOTIDE SEQUENCE [LARGE SCALE GENOMIC DNA]</scope>
    <source>
        <strain evidence="3">cv. Chinese Spring</strain>
    </source>
</reference>
<dbReference type="Gramene" id="TraesCS3B03G0053100.1">
    <property type="protein sequence ID" value="TraesCS3B03G0053100.1.CDS"/>
    <property type="gene ID" value="TraesCS3B03G0053100"/>
</dbReference>
<evidence type="ECO:0000313" key="3">
    <source>
        <dbReference type="EnsemblPlants" id="TraesCS3B02G023400.1"/>
    </source>
</evidence>
<dbReference type="Gramene" id="TraesJUL3B03G01552910.1">
    <property type="protein sequence ID" value="TraesJUL3B03G01552910.1"/>
    <property type="gene ID" value="TraesJUL3B03G01552910"/>
</dbReference>
<dbReference type="InterPro" id="IPR055357">
    <property type="entry name" value="LRR_At1g61320_AtMIF1"/>
</dbReference>
<feature type="domain" description="At1g61320/AtMIF1 LRR" evidence="2">
    <location>
        <begin position="168"/>
        <end position="431"/>
    </location>
</feature>
<dbReference type="RefSeq" id="XP_044346748.1">
    <property type="nucleotide sequence ID" value="XM_044490813.1"/>
</dbReference>
<evidence type="ECO:0000256" key="1">
    <source>
        <dbReference type="SAM" id="MobiDB-lite"/>
    </source>
</evidence>
<dbReference type="SUPFAM" id="SSF52047">
    <property type="entry name" value="RNI-like"/>
    <property type="match status" value="1"/>
</dbReference>
<dbReference type="OrthoDB" id="691203at2759"/>
<dbReference type="Pfam" id="PF23622">
    <property type="entry name" value="LRR_At1g61320_AtMIF1"/>
    <property type="match status" value="1"/>
</dbReference>
<dbReference type="SUPFAM" id="SSF81383">
    <property type="entry name" value="F-box domain"/>
    <property type="match status" value="1"/>
</dbReference>
<accession>A0A3B6FE66</accession>
<dbReference type="Gramene" id="TraesJAG3B03G01549760.1">
    <property type="protein sequence ID" value="TraesJAG3B03G01549760.1"/>
    <property type="gene ID" value="TraesJAG3B03G01549760"/>
</dbReference>
<dbReference type="PANTHER" id="PTHR32153">
    <property type="entry name" value="OJ000223_09.16 PROTEIN"/>
    <property type="match status" value="1"/>
</dbReference>
<dbReference type="InterPro" id="IPR032675">
    <property type="entry name" value="LRR_dom_sf"/>
</dbReference>
<dbReference type="Gramene" id="TraesCAD_scaffold_000185_01G001200.1">
    <property type="protein sequence ID" value="TraesCAD_scaffold_000185_01G001200.1"/>
    <property type="gene ID" value="TraesCAD_scaffold_000185_01G001200"/>
</dbReference>
<keyword evidence="4" id="KW-1185">Reference proteome</keyword>
<dbReference type="EnsemblPlants" id="TraesCS3B02G023400.1">
    <property type="protein sequence ID" value="TraesCS3B02G023400.1"/>
    <property type="gene ID" value="TraesCS3B02G023400"/>
</dbReference>
<dbReference type="Proteomes" id="UP000019116">
    <property type="component" value="Chromosome 3B"/>
</dbReference>
<dbReference type="OMA" id="SHCLANT"/>
<dbReference type="AlphaFoldDB" id="A0A3B6FE66"/>
<organism evidence="3">
    <name type="scientific">Triticum aestivum</name>
    <name type="common">Wheat</name>
    <dbReference type="NCBI Taxonomy" id="4565"/>
    <lineage>
        <taxon>Eukaryota</taxon>
        <taxon>Viridiplantae</taxon>
        <taxon>Streptophyta</taxon>
        <taxon>Embryophyta</taxon>
        <taxon>Tracheophyta</taxon>
        <taxon>Spermatophyta</taxon>
        <taxon>Magnoliopsida</taxon>
        <taxon>Liliopsida</taxon>
        <taxon>Poales</taxon>
        <taxon>Poaceae</taxon>
        <taxon>BOP clade</taxon>
        <taxon>Pooideae</taxon>
        <taxon>Triticodae</taxon>
        <taxon>Triticeae</taxon>
        <taxon>Triticinae</taxon>
        <taxon>Triticum</taxon>
    </lineage>
</organism>
<dbReference type="InterPro" id="IPR036047">
    <property type="entry name" value="F-box-like_dom_sf"/>
</dbReference>
<dbReference type="Gene3D" id="3.80.10.10">
    <property type="entry name" value="Ribonuclease Inhibitor"/>
    <property type="match status" value="1"/>
</dbReference>
<feature type="region of interest" description="Disordered" evidence="1">
    <location>
        <begin position="1"/>
        <end position="21"/>
    </location>
</feature>
<evidence type="ECO:0000259" key="2">
    <source>
        <dbReference type="Pfam" id="PF23622"/>
    </source>
</evidence>
<name>A0A3B6FE66_WHEAT</name>
<dbReference type="Gramene" id="TraesCS3B02G023400.1">
    <property type="protein sequence ID" value="TraesCS3B02G023400.1"/>
    <property type="gene ID" value="TraesCS3B02G023400"/>
</dbReference>
<evidence type="ECO:0000313" key="4">
    <source>
        <dbReference type="Proteomes" id="UP000019116"/>
    </source>
</evidence>
<sequence length="466" mass="52901">MESTCNTIIRGEDSTSSASENEDRISALPDHLLLKILECLYTPTAVQTGVLSTRWRHLPHQLSNLQINAEYFPGTLVDQIMTDYTDVISRFLSPPPCGCHRIIRILQLCFYLADPYLSSIAHAVGDALKIGVPEYLEFAATGHVACPSEAELVLFRQRFMSFFHAWPGPFSLLTKLTLRSLSFEDSDIPNILNTCNKLKLLSLRSCQMGQDPVLKIDAPCSELIGLELIDFGCAQVELISAPKLLELVYDSWCGENPPVYFRYVPQLVNLYFASPALSWHTPFTLSECLSGNRNLSMLHLNFRTQMIWIEPEDSRQLTPIFSKLRDAHLYNIFAECDLNWTMFILEGAPSLENFYLSRRSCELSKTEDSAEKTNVLWEPSKDSRYLNLKLLVMNGFKEEDKVMNYVRLVMVRAVVLKRIELCDEDPCKCSANNHEPPRFLVDEASKQRIREQLTHGSSSSADIIIG</sequence>
<dbReference type="GeneID" id="123068283"/>
<dbReference type="RefSeq" id="XP_044346749.1">
    <property type="nucleotide sequence ID" value="XM_044490814.1"/>
</dbReference>
<dbReference type="Gramene" id="TraesARI3B03G01559360.1">
    <property type="protein sequence ID" value="TraesARI3B03G01559360.1"/>
    <property type="gene ID" value="TraesARI3B03G01559360"/>
</dbReference>
<gene>
    <name evidence="3" type="primary">LOC123068283</name>
</gene>
<reference evidence="3" key="2">
    <citation type="submission" date="2018-10" db="UniProtKB">
        <authorList>
            <consortium name="EnsemblPlants"/>
        </authorList>
    </citation>
    <scope>IDENTIFICATION</scope>
</reference>